<protein>
    <submittedName>
        <fullName evidence="1">Uncharacterized protein</fullName>
    </submittedName>
</protein>
<organism evidence="1 2">
    <name type="scientific">Neotoma lepida</name>
    <name type="common">Desert woodrat</name>
    <dbReference type="NCBI Taxonomy" id="56216"/>
    <lineage>
        <taxon>Eukaryota</taxon>
        <taxon>Metazoa</taxon>
        <taxon>Chordata</taxon>
        <taxon>Craniata</taxon>
        <taxon>Vertebrata</taxon>
        <taxon>Euteleostomi</taxon>
        <taxon>Mammalia</taxon>
        <taxon>Eutheria</taxon>
        <taxon>Euarchontoglires</taxon>
        <taxon>Glires</taxon>
        <taxon>Rodentia</taxon>
        <taxon>Myomorpha</taxon>
        <taxon>Muroidea</taxon>
        <taxon>Cricetidae</taxon>
        <taxon>Neotominae</taxon>
        <taxon>Neotoma</taxon>
    </lineage>
</organism>
<comment type="caution">
    <text evidence="1">The sequence shown here is derived from an EMBL/GenBank/DDBJ whole genome shotgun (WGS) entry which is preliminary data.</text>
</comment>
<dbReference type="AlphaFoldDB" id="A0A1A6H1T9"/>
<gene>
    <name evidence="1" type="ORF">A6R68_12868</name>
</gene>
<reference evidence="1 2" key="1">
    <citation type="submission" date="2016-06" db="EMBL/GenBank/DDBJ databases">
        <title>The Draft Genome Sequence and Annotation of the Desert Woodrat Neotoma lepida.</title>
        <authorList>
            <person name="Campbell M."/>
            <person name="Oakeson K.F."/>
            <person name="Yandell M."/>
            <person name="Halpert J.R."/>
            <person name="Dearing D."/>
        </authorList>
    </citation>
    <scope>NUCLEOTIDE SEQUENCE [LARGE SCALE GENOMIC DNA]</scope>
    <source>
        <strain evidence="1">417</strain>
        <tissue evidence="1">Liver</tissue>
    </source>
</reference>
<accession>A0A1A6H1T9</accession>
<keyword evidence="2" id="KW-1185">Reference proteome</keyword>
<sequence length="99" mass="10646">MDPVGSVGCHQLRVACNYSEKGTKLPAPILPKLLGFVPASQVAAGTQMKGPSESYLWQNAQPRLGSFEPRCPSSILAAKGTKLPFNWLGKLLKEELASH</sequence>
<name>A0A1A6H1T9_NEOLE</name>
<evidence type="ECO:0000313" key="1">
    <source>
        <dbReference type="EMBL" id="OBS72558.1"/>
    </source>
</evidence>
<dbReference type="EMBL" id="LZPO01055094">
    <property type="protein sequence ID" value="OBS72558.1"/>
    <property type="molecule type" value="Genomic_DNA"/>
</dbReference>
<evidence type="ECO:0000313" key="2">
    <source>
        <dbReference type="Proteomes" id="UP000092124"/>
    </source>
</evidence>
<dbReference type="Proteomes" id="UP000092124">
    <property type="component" value="Unassembled WGS sequence"/>
</dbReference>
<proteinExistence type="predicted"/>